<feature type="domain" description="Smr" evidence="2">
    <location>
        <begin position="1"/>
        <end position="85"/>
    </location>
</feature>
<dbReference type="Proteomes" id="UP001157006">
    <property type="component" value="Chromosome 2"/>
</dbReference>
<dbReference type="EMBL" id="OX451737">
    <property type="protein sequence ID" value="CAI8595935.1"/>
    <property type="molecule type" value="Genomic_DNA"/>
</dbReference>
<evidence type="ECO:0000313" key="3">
    <source>
        <dbReference type="EMBL" id="CAI8595935.1"/>
    </source>
</evidence>
<dbReference type="SUPFAM" id="SSF160443">
    <property type="entry name" value="SMR domain-like"/>
    <property type="match status" value="1"/>
</dbReference>
<keyword evidence="4" id="KW-1185">Reference proteome</keyword>
<evidence type="ECO:0000259" key="2">
    <source>
        <dbReference type="PROSITE" id="PS50828"/>
    </source>
</evidence>
<gene>
    <name evidence="3" type="ORF">VFH_II009240</name>
</gene>
<name>A0AAV0ZHS6_VICFA</name>
<accession>A0AAV0ZHS6</accession>
<dbReference type="AlphaFoldDB" id="A0AAV0ZHS6"/>
<dbReference type="Gene3D" id="3.30.1370.110">
    <property type="match status" value="1"/>
</dbReference>
<dbReference type="PANTHER" id="PTHR47447:SF29">
    <property type="entry name" value="PPR CONTAINING PLANT PROTEIN"/>
    <property type="match status" value="1"/>
</dbReference>
<dbReference type="SMART" id="SM00463">
    <property type="entry name" value="SMR"/>
    <property type="match status" value="1"/>
</dbReference>
<protein>
    <recommendedName>
        <fullName evidence="2">Smr domain-containing protein</fullName>
    </recommendedName>
</protein>
<proteinExistence type="predicted"/>
<organism evidence="3 4">
    <name type="scientific">Vicia faba</name>
    <name type="common">Broad bean</name>
    <name type="synonym">Faba vulgaris</name>
    <dbReference type="NCBI Taxonomy" id="3906"/>
    <lineage>
        <taxon>Eukaryota</taxon>
        <taxon>Viridiplantae</taxon>
        <taxon>Streptophyta</taxon>
        <taxon>Embryophyta</taxon>
        <taxon>Tracheophyta</taxon>
        <taxon>Spermatophyta</taxon>
        <taxon>Magnoliopsida</taxon>
        <taxon>eudicotyledons</taxon>
        <taxon>Gunneridae</taxon>
        <taxon>Pentapetalae</taxon>
        <taxon>rosids</taxon>
        <taxon>fabids</taxon>
        <taxon>Fabales</taxon>
        <taxon>Fabaceae</taxon>
        <taxon>Papilionoideae</taxon>
        <taxon>50 kb inversion clade</taxon>
        <taxon>NPAAA clade</taxon>
        <taxon>Hologalegina</taxon>
        <taxon>IRL clade</taxon>
        <taxon>Fabeae</taxon>
        <taxon>Vicia</taxon>
    </lineage>
</organism>
<dbReference type="InterPro" id="IPR002625">
    <property type="entry name" value="Smr_dom"/>
</dbReference>
<dbReference type="InterPro" id="IPR036063">
    <property type="entry name" value="Smr_dom_sf"/>
</dbReference>
<sequence length="149" mass="16407">MSRGAGCAMVHDWLLNMQRTLFQGSELPKIVNILTGWGKHSKVMGDGTLKRAIEALLNGMGSPFRFAENNMGRLTSSGDSVATWPRQPGVINMLVLYDVLNHSQPAGPSHGYPTSAYQIDRSYVAPVSITIWPRTFTTNDESLAKIMVR</sequence>
<evidence type="ECO:0000256" key="1">
    <source>
        <dbReference type="ARBA" id="ARBA00022737"/>
    </source>
</evidence>
<dbReference type="PANTHER" id="PTHR47447">
    <property type="entry name" value="OS03G0856100 PROTEIN"/>
    <property type="match status" value="1"/>
</dbReference>
<dbReference type="PROSITE" id="PS50828">
    <property type="entry name" value="SMR"/>
    <property type="match status" value="1"/>
</dbReference>
<reference evidence="3 4" key="1">
    <citation type="submission" date="2023-01" db="EMBL/GenBank/DDBJ databases">
        <authorList>
            <person name="Kreplak J."/>
        </authorList>
    </citation>
    <scope>NUCLEOTIDE SEQUENCE [LARGE SCALE GENOMIC DNA]</scope>
</reference>
<keyword evidence="1" id="KW-0677">Repeat</keyword>
<evidence type="ECO:0000313" key="4">
    <source>
        <dbReference type="Proteomes" id="UP001157006"/>
    </source>
</evidence>